<dbReference type="AlphaFoldDB" id="A0AAV4WMS8"/>
<evidence type="ECO:0000313" key="1">
    <source>
        <dbReference type="EMBL" id="GIY83270.1"/>
    </source>
</evidence>
<dbReference type="EMBL" id="BPLR01016360">
    <property type="protein sequence ID" value="GIY83270.1"/>
    <property type="molecule type" value="Genomic_DNA"/>
</dbReference>
<organism evidence="1 2">
    <name type="scientific">Caerostris extrusa</name>
    <name type="common">Bark spider</name>
    <name type="synonym">Caerostris bankana</name>
    <dbReference type="NCBI Taxonomy" id="172846"/>
    <lineage>
        <taxon>Eukaryota</taxon>
        <taxon>Metazoa</taxon>
        <taxon>Ecdysozoa</taxon>
        <taxon>Arthropoda</taxon>
        <taxon>Chelicerata</taxon>
        <taxon>Arachnida</taxon>
        <taxon>Araneae</taxon>
        <taxon>Araneomorphae</taxon>
        <taxon>Entelegynae</taxon>
        <taxon>Araneoidea</taxon>
        <taxon>Araneidae</taxon>
        <taxon>Caerostris</taxon>
    </lineage>
</organism>
<sequence length="98" mass="11313">MSFSNPPTYLIVYRWQSKDPIPESIWHHSIPYRRNSSFAHNDSANYYQNYLDVIARLSGLGWFEYRIAPANRAPNISHIGSPDKYAGSTPTVLQIDLR</sequence>
<comment type="caution">
    <text evidence="1">The sequence shown here is derived from an EMBL/GenBank/DDBJ whole genome shotgun (WGS) entry which is preliminary data.</text>
</comment>
<dbReference type="Proteomes" id="UP001054945">
    <property type="component" value="Unassembled WGS sequence"/>
</dbReference>
<gene>
    <name evidence="1" type="ORF">CEXT_563101</name>
</gene>
<keyword evidence="2" id="KW-1185">Reference proteome</keyword>
<name>A0AAV4WMS8_CAEEX</name>
<protein>
    <submittedName>
        <fullName evidence="1">Uncharacterized protein</fullName>
    </submittedName>
</protein>
<accession>A0AAV4WMS8</accession>
<proteinExistence type="predicted"/>
<reference evidence="1 2" key="1">
    <citation type="submission" date="2021-06" db="EMBL/GenBank/DDBJ databases">
        <title>Caerostris extrusa draft genome.</title>
        <authorList>
            <person name="Kono N."/>
            <person name="Arakawa K."/>
        </authorList>
    </citation>
    <scope>NUCLEOTIDE SEQUENCE [LARGE SCALE GENOMIC DNA]</scope>
</reference>
<evidence type="ECO:0000313" key="2">
    <source>
        <dbReference type="Proteomes" id="UP001054945"/>
    </source>
</evidence>